<dbReference type="Gene3D" id="1.25.40.20">
    <property type="entry name" value="Ankyrin repeat-containing domain"/>
    <property type="match status" value="2"/>
</dbReference>
<sequence length="519" mass="55726">MEPPTEPSRRPSTAPGPQQQQQDGAASIESAADPSLIWLPELVQLYAGSLHPNEVACVLRLVSKATAAQLRGPQHRTIRLSMPVPHHAFVQRWGGVGALRSLTLNQRQQLFSLTACSGSIANLEALVARDMAACDFDEWEFKIAAGAGQLEVCRWLRQQGCPWDYWALDAAAGNGQQAVCEWLLASGCPWCDWAAGEAARGGHVALMDWLLGTGQDLDVGTLLAGVADGCDLPTLQRLLSTHFTQQLREFSDEWTLAAAAGSPRTDWRAKVEWLEGLGFPQSAYACANAVRQPDWRGRLQWLQQRGYPLDRDVAESAASVGAVDALLYLLESGVALDQQVVNNALQCAAEGGHLDLLQALHAHGYNIAEAANAAAEHGGLPVVVWLVEKLGAANVLSASVLSSAAESGGVELIAWLVQTLGAAKVLSAKVFSSAAKSGSMELMAWLHARGCPWNRFVFRTTAAQGCEEQLEWLAARGCPMGEDGEPYMRAVRNGDLATLRCLQRLGCSLGPKSERQAIA</sequence>
<feature type="region of interest" description="Disordered" evidence="1">
    <location>
        <begin position="1"/>
        <end position="27"/>
    </location>
</feature>
<dbReference type="SUPFAM" id="SSF48403">
    <property type="entry name" value="Ankyrin repeat"/>
    <property type="match status" value="2"/>
</dbReference>
<dbReference type="OrthoDB" id="546617at2759"/>
<evidence type="ECO:0000313" key="2">
    <source>
        <dbReference type="EMBL" id="PNH05618.1"/>
    </source>
</evidence>
<dbReference type="GO" id="GO:0030149">
    <property type="term" value="P:sphingolipid catabolic process"/>
    <property type="evidence" value="ECO:0007669"/>
    <property type="project" value="TreeGrafter"/>
</dbReference>
<dbReference type="GO" id="GO:0071944">
    <property type="term" value="C:cell periphery"/>
    <property type="evidence" value="ECO:0007669"/>
    <property type="project" value="TreeGrafter"/>
</dbReference>
<proteinExistence type="predicted"/>
<comment type="caution">
    <text evidence="2">The sequence shown here is derived from an EMBL/GenBank/DDBJ whole genome shotgun (WGS) entry which is preliminary data.</text>
</comment>
<dbReference type="GO" id="GO:0016020">
    <property type="term" value="C:membrane"/>
    <property type="evidence" value="ECO:0007669"/>
    <property type="project" value="TreeGrafter"/>
</dbReference>
<dbReference type="Proteomes" id="UP000236333">
    <property type="component" value="Unassembled WGS sequence"/>
</dbReference>
<dbReference type="GO" id="GO:0005783">
    <property type="term" value="C:endoplasmic reticulum"/>
    <property type="evidence" value="ECO:0007669"/>
    <property type="project" value="TreeGrafter"/>
</dbReference>
<gene>
    <name evidence="2" type="ORF">TSOC_008096</name>
</gene>
<evidence type="ECO:0000256" key="1">
    <source>
        <dbReference type="SAM" id="MobiDB-lite"/>
    </source>
</evidence>
<keyword evidence="3" id="KW-1185">Reference proteome</keyword>
<dbReference type="PANTHER" id="PTHR12393">
    <property type="entry name" value="SPHINGOMYELIN PHOSPHODIESTERASE RELATED"/>
    <property type="match status" value="1"/>
</dbReference>
<protein>
    <submittedName>
        <fullName evidence="2">Ankyrin repeat domain-containing protein</fullName>
    </submittedName>
</protein>
<dbReference type="AlphaFoldDB" id="A0A2J7ZZE0"/>
<dbReference type="GO" id="GO:0004620">
    <property type="term" value="F:phospholipase activity"/>
    <property type="evidence" value="ECO:0007669"/>
    <property type="project" value="TreeGrafter"/>
</dbReference>
<dbReference type="EMBL" id="PGGS01000292">
    <property type="protein sequence ID" value="PNH05618.1"/>
    <property type="molecule type" value="Genomic_DNA"/>
</dbReference>
<dbReference type="PANTHER" id="PTHR12393:SF6">
    <property type="entry name" value="SPHINGOMYELIN PHOSPHODIESTERASE 2"/>
    <property type="match status" value="1"/>
</dbReference>
<accession>A0A2J7ZZE0</accession>
<organism evidence="2 3">
    <name type="scientific">Tetrabaena socialis</name>
    <dbReference type="NCBI Taxonomy" id="47790"/>
    <lineage>
        <taxon>Eukaryota</taxon>
        <taxon>Viridiplantae</taxon>
        <taxon>Chlorophyta</taxon>
        <taxon>core chlorophytes</taxon>
        <taxon>Chlorophyceae</taxon>
        <taxon>CS clade</taxon>
        <taxon>Chlamydomonadales</taxon>
        <taxon>Tetrabaenaceae</taxon>
        <taxon>Tetrabaena</taxon>
    </lineage>
</organism>
<name>A0A2J7ZZE0_9CHLO</name>
<dbReference type="InterPro" id="IPR036770">
    <property type="entry name" value="Ankyrin_rpt-contain_sf"/>
</dbReference>
<dbReference type="GO" id="GO:0046513">
    <property type="term" value="P:ceramide biosynthetic process"/>
    <property type="evidence" value="ECO:0007669"/>
    <property type="project" value="TreeGrafter"/>
</dbReference>
<reference evidence="2 3" key="1">
    <citation type="journal article" date="2017" name="Mol. Biol. Evol.">
        <title>The 4-celled Tetrabaena socialis nuclear genome reveals the essential components for genetic control of cell number at the origin of multicellularity in the volvocine lineage.</title>
        <authorList>
            <person name="Featherston J."/>
            <person name="Arakaki Y."/>
            <person name="Hanschen E.R."/>
            <person name="Ferris P.J."/>
            <person name="Michod R.E."/>
            <person name="Olson B.J.S.C."/>
            <person name="Nozaki H."/>
            <person name="Durand P.M."/>
        </authorList>
    </citation>
    <scope>NUCLEOTIDE SEQUENCE [LARGE SCALE GENOMIC DNA]</scope>
    <source>
        <strain evidence="2 3">NIES-571</strain>
    </source>
</reference>
<evidence type="ECO:0000313" key="3">
    <source>
        <dbReference type="Proteomes" id="UP000236333"/>
    </source>
</evidence>